<dbReference type="InterPro" id="IPR033121">
    <property type="entry name" value="PEPTIDASE_A1"/>
</dbReference>
<dbReference type="PROSITE" id="PS00141">
    <property type="entry name" value="ASP_PROTEASE"/>
    <property type="match status" value="1"/>
</dbReference>
<dbReference type="PANTHER" id="PTHR47967">
    <property type="entry name" value="OS07G0603500 PROTEIN-RELATED"/>
    <property type="match status" value="1"/>
</dbReference>
<keyword evidence="5" id="KW-0325">Glycoprotein</keyword>
<feature type="active site" evidence="6">
    <location>
        <position position="147"/>
    </location>
</feature>
<dbReference type="Pfam" id="PF14543">
    <property type="entry name" value="TAXi_N"/>
    <property type="match status" value="1"/>
</dbReference>
<evidence type="ECO:0000256" key="6">
    <source>
        <dbReference type="PIRSR" id="PIRSR601461-1"/>
    </source>
</evidence>
<evidence type="ECO:0000256" key="3">
    <source>
        <dbReference type="ARBA" id="ARBA00022750"/>
    </source>
</evidence>
<keyword evidence="4 7" id="KW-0378">Hydrolase</keyword>
<dbReference type="FunFam" id="2.40.70.10:FF:000033">
    <property type="entry name" value="Aspartyl protease family protein"/>
    <property type="match status" value="1"/>
</dbReference>
<dbReference type="Gene3D" id="2.40.70.10">
    <property type="entry name" value="Acid Proteases"/>
    <property type="match status" value="2"/>
</dbReference>
<feature type="domain" description="Peptidase A1" evidence="9">
    <location>
        <begin position="129"/>
        <end position="476"/>
    </location>
</feature>
<keyword evidence="8" id="KW-0732">Signal</keyword>
<keyword evidence="3 7" id="KW-0064">Aspartyl protease</keyword>
<evidence type="ECO:0000256" key="2">
    <source>
        <dbReference type="ARBA" id="ARBA00022670"/>
    </source>
</evidence>
<dbReference type="InterPro" id="IPR051708">
    <property type="entry name" value="Plant_Aspart_Prot_A1"/>
</dbReference>
<comment type="caution">
    <text evidence="10">The sequence shown here is derived from an EMBL/GenBank/DDBJ whole genome shotgun (WGS) entry which is preliminary data.</text>
</comment>
<keyword evidence="11" id="KW-1185">Reference proteome</keyword>
<keyword evidence="2 7" id="KW-0645">Protease</keyword>
<reference evidence="11" key="1">
    <citation type="journal article" date="2024" name="IScience">
        <title>Strigolactones Initiate the Formation of Haustorium-like Structures in Castilleja.</title>
        <authorList>
            <person name="Buerger M."/>
            <person name="Peterson D."/>
            <person name="Chory J."/>
        </authorList>
    </citation>
    <scope>NUCLEOTIDE SEQUENCE [LARGE SCALE GENOMIC DNA]</scope>
</reference>
<evidence type="ECO:0000256" key="1">
    <source>
        <dbReference type="ARBA" id="ARBA00007447"/>
    </source>
</evidence>
<gene>
    <name evidence="10" type="ORF">CASFOL_033659</name>
</gene>
<proteinExistence type="inferred from homology"/>
<dbReference type="SUPFAM" id="SSF50630">
    <property type="entry name" value="Acid proteases"/>
    <property type="match status" value="1"/>
</dbReference>
<comment type="similarity">
    <text evidence="1 7">Belongs to the peptidase A1 family.</text>
</comment>
<evidence type="ECO:0000313" key="11">
    <source>
        <dbReference type="Proteomes" id="UP001632038"/>
    </source>
</evidence>
<feature type="active site" evidence="6">
    <location>
        <position position="358"/>
    </location>
</feature>
<protein>
    <recommendedName>
        <fullName evidence="9">Peptidase A1 domain-containing protein</fullName>
    </recommendedName>
</protein>
<evidence type="ECO:0000313" key="10">
    <source>
        <dbReference type="EMBL" id="KAL3622248.1"/>
    </source>
</evidence>
<dbReference type="FunFam" id="2.40.70.10:FF:000031">
    <property type="entry name" value="Aspartyl protease AED1"/>
    <property type="match status" value="1"/>
</dbReference>
<accession>A0ABD3BYG8</accession>
<dbReference type="GO" id="GO:0006508">
    <property type="term" value="P:proteolysis"/>
    <property type="evidence" value="ECO:0007669"/>
    <property type="project" value="UniProtKB-KW"/>
</dbReference>
<evidence type="ECO:0000256" key="8">
    <source>
        <dbReference type="SAM" id="SignalP"/>
    </source>
</evidence>
<evidence type="ECO:0000256" key="7">
    <source>
        <dbReference type="RuleBase" id="RU000454"/>
    </source>
</evidence>
<dbReference type="InterPro" id="IPR001969">
    <property type="entry name" value="Aspartic_peptidase_AS"/>
</dbReference>
<dbReference type="InterPro" id="IPR032861">
    <property type="entry name" value="TAXi_N"/>
</dbReference>
<organism evidence="10 11">
    <name type="scientific">Castilleja foliolosa</name>
    <dbReference type="NCBI Taxonomy" id="1961234"/>
    <lineage>
        <taxon>Eukaryota</taxon>
        <taxon>Viridiplantae</taxon>
        <taxon>Streptophyta</taxon>
        <taxon>Embryophyta</taxon>
        <taxon>Tracheophyta</taxon>
        <taxon>Spermatophyta</taxon>
        <taxon>Magnoliopsida</taxon>
        <taxon>eudicotyledons</taxon>
        <taxon>Gunneridae</taxon>
        <taxon>Pentapetalae</taxon>
        <taxon>asterids</taxon>
        <taxon>lamiids</taxon>
        <taxon>Lamiales</taxon>
        <taxon>Orobanchaceae</taxon>
        <taxon>Pedicularideae</taxon>
        <taxon>Castillejinae</taxon>
        <taxon>Castilleja</taxon>
    </lineage>
</organism>
<dbReference type="Proteomes" id="UP001632038">
    <property type="component" value="Unassembled WGS sequence"/>
</dbReference>
<dbReference type="PANTHER" id="PTHR47967:SF60">
    <property type="entry name" value="PROTEIN ASPARTIC PROTEASE IN GUARD CELL 1-LIKE"/>
    <property type="match status" value="1"/>
</dbReference>
<dbReference type="PRINTS" id="PR00792">
    <property type="entry name" value="PEPSIN"/>
</dbReference>
<dbReference type="GO" id="GO:0004190">
    <property type="term" value="F:aspartic-type endopeptidase activity"/>
    <property type="evidence" value="ECO:0007669"/>
    <property type="project" value="UniProtKB-KW"/>
</dbReference>
<evidence type="ECO:0000256" key="4">
    <source>
        <dbReference type="ARBA" id="ARBA00022801"/>
    </source>
</evidence>
<dbReference type="InterPro" id="IPR021109">
    <property type="entry name" value="Peptidase_aspartic_dom_sf"/>
</dbReference>
<sequence length="485" mass="53156">MDRKQKTNSVLLILSILLLVVSIPSSSSALRYHTLVLNPQSQKHETPVQHNPFTETNPKNSLTLELIHREQLIPPAVSNINTREALLLSRLERDRLRVEALSNHVAAATQAESFSGPVISGMAFGKAEYLVRLGVGTPAKQLYLALDTGSDLVWLQCRPCKSCYKQADRIFDPRKSTSFSNLSCDSPLCKQLINTNYEYSNCSYSKSCLYSASYGDGSYTIGNLSTETLTFGTDTVENVTVGCGHDNSGTQDGYAGLLGLGRGSLSFPRQIGNNKFSYCLASLFTNSSNPPSKSSSITFGDSRIKANFTPLLQNPDSQLNSFYYVSLKGISVGGDPVSKIMPSHFEMGSNGSGGVIVDSGTSFTYLNQKAYEPLRDAFRKAFMNSTNLTVIKTEYMFDTCYDFTGLKNVTVPSVVLHFEGVDMDLPADNIFVKMDYNGTYCFGFVGQEDGFSVIGNMIQQGFRVLYDLDKNRIGFTPDACPMPSG</sequence>
<feature type="signal peptide" evidence="8">
    <location>
        <begin position="1"/>
        <end position="29"/>
    </location>
</feature>
<evidence type="ECO:0000256" key="5">
    <source>
        <dbReference type="ARBA" id="ARBA00023180"/>
    </source>
</evidence>
<dbReference type="PROSITE" id="PS51767">
    <property type="entry name" value="PEPTIDASE_A1"/>
    <property type="match status" value="1"/>
</dbReference>
<feature type="chain" id="PRO_5044889335" description="Peptidase A1 domain-containing protein" evidence="8">
    <location>
        <begin position="30"/>
        <end position="485"/>
    </location>
</feature>
<evidence type="ECO:0000259" key="9">
    <source>
        <dbReference type="PROSITE" id="PS51767"/>
    </source>
</evidence>
<dbReference type="InterPro" id="IPR001461">
    <property type="entry name" value="Aspartic_peptidase_A1"/>
</dbReference>
<name>A0ABD3BYG8_9LAMI</name>
<dbReference type="EMBL" id="JAVIJP010000060">
    <property type="protein sequence ID" value="KAL3622248.1"/>
    <property type="molecule type" value="Genomic_DNA"/>
</dbReference>
<dbReference type="Pfam" id="PF14541">
    <property type="entry name" value="TAXi_C"/>
    <property type="match status" value="1"/>
</dbReference>
<dbReference type="AlphaFoldDB" id="A0ABD3BYG8"/>
<dbReference type="InterPro" id="IPR032799">
    <property type="entry name" value="TAXi_C"/>
</dbReference>